<protein>
    <recommendedName>
        <fullName evidence="1">Phosphoribosyltransferase domain-containing protein</fullName>
    </recommendedName>
</protein>
<dbReference type="Proteomes" id="UP001142325">
    <property type="component" value="Unassembled WGS sequence"/>
</dbReference>
<evidence type="ECO:0000313" key="2">
    <source>
        <dbReference type="EMBL" id="GLK01353.1"/>
    </source>
</evidence>
<feature type="domain" description="Phosphoribosyltransferase" evidence="1">
    <location>
        <begin position="12"/>
        <end position="180"/>
    </location>
</feature>
<evidence type="ECO:0000259" key="1">
    <source>
        <dbReference type="Pfam" id="PF00156"/>
    </source>
</evidence>
<accession>A0A9W6HRT5</accession>
<dbReference type="Gene3D" id="3.40.50.2020">
    <property type="match status" value="1"/>
</dbReference>
<dbReference type="AlphaFoldDB" id="A0A9W6HRT5"/>
<dbReference type="CDD" id="cd06223">
    <property type="entry name" value="PRTases_typeI"/>
    <property type="match status" value="1"/>
</dbReference>
<dbReference type="EMBL" id="BSET01000001">
    <property type="protein sequence ID" value="GLK01353.1"/>
    <property type="molecule type" value="Genomic_DNA"/>
</dbReference>
<reference evidence="2" key="1">
    <citation type="journal article" date="2014" name="Int. J. Syst. Evol. Microbiol.">
        <title>Complete genome sequence of Corynebacterium casei LMG S-19264T (=DSM 44701T), isolated from a smear-ripened cheese.</title>
        <authorList>
            <consortium name="US DOE Joint Genome Institute (JGI-PGF)"/>
            <person name="Walter F."/>
            <person name="Albersmeier A."/>
            <person name="Kalinowski J."/>
            <person name="Ruckert C."/>
        </authorList>
    </citation>
    <scope>NUCLEOTIDE SEQUENCE</scope>
    <source>
        <strain evidence="2">VKM Ac-1958</strain>
    </source>
</reference>
<dbReference type="InterPro" id="IPR000836">
    <property type="entry name" value="PRTase_dom"/>
</dbReference>
<gene>
    <name evidence="2" type="ORF">GCM10017596_10680</name>
</gene>
<dbReference type="Pfam" id="PF00156">
    <property type="entry name" value="Pribosyltran"/>
    <property type="match status" value="1"/>
</dbReference>
<dbReference type="InterPro" id="IPR029057">
    <property type="entry name" value="PRTase-like"/>
</dbReference>
<keyword evidence="3" id="KW-1185">Reference proteome</keyword>
<dbReference type="Gene3D" id="3.30.1310.20">
    <property type="entry name" value="PRTase-like"/>
    <property type="match status" value="1"/>
</dbReference>
<proteinExistence type="predicted"/>
<reference evidence="2" key="2">
    <citation type="submission" date="2023-01" db="EMBL/GenBank/DDBJ databases">
        <authorList>
            <person name="Sun Q."/>
            <person name="Evtushenko L."/>
        </authorList>
    </citation>
    <scope>NUCLEOTIDE SEQUENCE</scope>
    <source>
        <strain evidence="2">VKM Ac-1958</strain>
    </source>
</reference>
<dbReference type="SUPFAM" id="SSF53271">
    <property type="entry name" value="PRTase-like"/>
    <property type="match status" value="1"/>
</dbReference>
<evidence type="ECO:0000313" key="3">
    <source>
        <dbReference type="Proteomes" id="UP001142325"/>
    </source>
</evidence>
<comment type="caution">
    <text evidence="2">The sequence shown here is derived from an EMBL/GenBank/DDBJ whole genome shotgun (WGS) entry which is preliminary data.</text>
</comment>
<name>A0A9W6HRT5_9MICO</name>
<organism evidence="2 3">
    <name type="scientific">Microbacterium keratanolyticum</name>
    <dbReference type="NCBI Taxonomy" id="67574"/>
    <lineage>
        <taxon>Bacteria</taxon>
        <taxon>Bacillati</taxon>
        <taxon>Actinomycetota</taxon>
        <taxon>Actinomycetes</taxon>
        <taxon>Micrococcales</taxon>
        <taxon>Microbacteriaceae</taxon>
        <taxon>Microbacterium</taxon>
    </lineage>
</organism>
<sequence>MSAVDRFRDRDEAGRLLADRLTEQARPDAVVLALPRGGVPVAAVIAARLGMPLDVLVVRKLGVPWHSELAMGAVGEEGATVLNDDVIAAARIDETTLQGVIARERSEVTRRVDRFRGARPPVPLAGRRAIIVDDGVATGATARAGCAVARLRGAASVVLAVPVGAPSVIRDLREVADEIICLHEPPGFMAVGMHYLDFRQVEDAEVGRLLRAGR</sequence>